<dbReference type="OrthoDB" id="8397804at2"/>
<accession>C3MHP2</accession>
<dbReference type="EMBL" id="CP001389">
    <property type="protein sequence ID" value="ACP24370.1"/>
    <property type="molecule type" value="Genomic_DNA"/>
</dbReference>
<dbReference type="AlphaFoldDB" id="C3MHP2"/>
<dbReference type="eggNOG" id="ENOG5030RAN">
    <property type="taxonomic scope" value="Bacteria"/>
</dbReference>
<organism evidence="1 2">
    <name type="scientific">Sinorhizobium fredii (strain NBRC 101917 / NGR234)</name>
    <dbReference type="NCBI Taxonomy" id="394"/>
    <lineage>
        <taxon>Bacteria</taxon>
        <taxon>Pseudomonadati</taxon>
        <taxon>Pseudomonadota</taxon>
        <taxon>Alphaproteobacteria</taxon>
        <taxon>Hyphomicrobiales</taxon>
        <taxon>Rhizobiaceae</taxon>
        <taxon>Sinorhizobium/Ensifer group</taxon>
        <taxon>Sinorhizobium</taxon>
    </lineage>
</organism>
<proteinExistence type="predicted"/>
<evidence type="ECO:0000313" key="2">
    <source>
        <dbReference type="Proteomes" id="UP000001054"/>
    </source>
</evidence>
<dbReference type="HOGENOM" id="CLU_1474069_0_0_5"/>
<dbReference type="STRING" id="394.NGR_c05770"/>
<dbReference type="RefSeq" id="WP_012707155.1">
    <property type="nucleotide sequence ID" value="NC_012587.1"/>
</dbReference>
<reference evidence="1 2" key="1">
    <citation type="journal article" date="2009" name="Appl. Environ. Microbiol.">
        <title>Rhizobium sp. strain NGR234 possesses a remarkable number of secretion systems.</title>
        <authorList>
            <person name="Schmeisser C."/>
            <person name="Liesegang H."/>
            <person name="Krysciak D."/>
            <person name="Bakkou N."/>
            <person name="Le Quere A."/>
            <person name="Wollherr A."/>
            <person name="Heinemeyer I."/>
            <person name="Morgenstern B."/>
            <person name="Pommerening-Roeser A."/>
            <person name="Flores M."/>
            <person name="Palacios R."/>
            <person name="Brenner S."/>
            <person name="Gottschalk G."/>
            <person name="Schmitz R.A."/>
            <person name="Broughton W.J."/>
            <person name="Perret X."/>
            <person name="Strittmatter A.W."/>
            <person name="Streit W.R."/>
        </authorList>
    </citation>
    <scope>NUCLEOTIDE SEQUENCE [LARGE SCALE GENOMIC DNA]</scope>
    <source>
        <strain evidence="2">NBRC 101917 / NGR234</strain>
    </source>
</reference>
<keyword evidence="2" id="KW-1185">Reference proteome</keyword>
<sequence>MLKVIANALACLWRGALGILNWAEQFLRWPFSIIFGSGGGGMPSPEYKPDVSSAQLLDEFDEARRRQAAVHDLDRDGISTVTKYASALPKARPTIDLGGLNKDIRATLLTMDDNELKALSKAGIGAIRKFIAGADHGVHGVPVVRSVEISEAPKEMTEHEQVLWKVRSRMLKSENGQQFKLAR</sequence>
<evidence type="ECO:0000313" key="1">
    <source>
        <dbReference type="EMBL" id="ACP24370.1"/>
    </source>
</evidence>
<name>C3MHP2_SINFN</name>
<dbReference type="KEGG" id="rhi:NGR_c05770"/>
<protein>
    <submittedName>
        <fullName evidence="1">Uncharacterized protein</fullName>
    </submittedName>
</protein>
<gene>
    <name evidence="1" type="ordered locus">NGR_c05770</name>
</gene>
<dbReference type="Proteomes" id="UP000001054">
    <property type="component" value="Chromosome"/>
</dbReference>
<dbReference type="PATRIC" id="fig|394.7.peg.3392"/>